<dbReference type="EMBL" id="JAIZAY010001578">
    <property type="protein sequence ID" value="KAJ8017532.1"/>
    <property type="molecule type" value="Genomic_DNA"/>
</dbReference>
<accession>A0A9Q0YCP7</accession>
<proteinExistence type="predicted"/>
<evidence type="ECO:0000313" key="1">
    <source>
        <dbReference type="EMBL" id="KAJ8017532.1"/>
    </source>
</evidence>
<name>A0A9Q0YCP7_HOLLE</name>
<protein>
    <submittedName>
        <fullName evidence="1">Uncharacterized protein</fullName>
    </submittedName>
</protein>
<gene>
    <name evidence="1" type="ORF">HOLleu_44995</name>
</gene>
<dbReference type="PANTHER" id="PTHR31025:SF9">
    <property type="entry name" value="SI:DKEY-286J15.1"/>
    <property type="match status" value="1"/>
</dbReference>
<reference evidence="1" key="1">
    <citation type="submission" date="2021-10" db="EMBL/GenBank/DDBJ databases">
        <title>Tropical sea cucumber genome reveals ecological adaptation and Cuvierian tubules defense mechanism.</title>
        <authorList>
            <person name="Chen T."/>
        </authorList>
    </citation>
    <scope>NUCLEOTIDE SEQUENCE</scope>
    <source>
        <strain evidence="1">Nanhai2018</strain>
        <tissue evidence="1">Muscle</tissue>
    </source>
</reference>
<organism evidence="1 2">
    <name type="scientific">Holothuria leucospilota</name>
    <name type="common">Black long sea cucumber</name>
    <name type="synonym">Mertensiothuria leucospilota</name>
    <dbReference type="NCBI Taxonomy" id="206669"/>
    <lineage>
        <taxon>Eukaryota</taxon>
        <taxon>Metazoa</taxon>
        <taxon>Echinodermata</taxon>
        <taxon>Eleutherozoa</taxon>
        <taxon>Echinozoa</taxon>
        <taxon>Holothuroidea</taxon>
        <taxon>Aspidochirotacea</taxon>
        <taxon>Aspidochirotida</taxon>
        <taxon>Holothuriidae</taxon>
        <taxon>Holothuria</taxon>
    </lineage>
</organism>
<dbReference type="OrthoDB" id="6776649at2759"/>
<dbReference type="PANTHER" id="PTHR31025">
    <property type="entry name" value="SI:CH211-196P9.1-RELATED"/>
    <property type="match status" value="1"/>
</dbReference>
<evidence type="ECO:0000313" key="2">
    <source>
        <dbReference type="Proteomes" id="UP001152320"/>
    </source>
</evidence>
<comment type="caution">
    <text evidence="1">The sequence shown here is derived from an EMBL/GenBank/DDBJ whole genome shotgun (WGS) entry which is preliminary data.</text>
</comment>
<keyword evidence="2" id="KW-1185">Reference proteome</keyword>
<dbReference type="AlphaFoldDB" id="A0A9Q0YCP7"/>
<dbReference type="Proteomes" id="UP001152320">
    <property type="component" value="Unassembled WGS sequence"/>
</dbReference>
<sequence>MAAMITWLRYHNSSSSQVQEMMEKTCKFRASKIREKDKTVLQLLDEYPRLIDTDGMTIAYANKQVNWKQLLHFDGILETDDQESNVALQILPLLFPPRKKKTNSKDGKKGPNKHASVVEAWVSLTIFKYKELQLLTIKNVFSIQIGTNLPSFLENTTKKQPFILGLGERENPEQTFVIERKALPCGKKILKAVDVCFKLFYLLDTDYPWESQNTWDFIQIFIFGLGEGKGKQKSVPSVTLLQNFLNKK</sequence>